<dbReference type="InterPro" id="IPR013324">
    <property type="entry name" value="RNA_pol_sigma_r3/r4-like"/>
</dbReference>
<evidence type="ECO:0000259" key="5">
    <source>
        <dbReference type="Pfam" id="PF04542"/>
    </source>
</evidence>
<keyword evidence="4" id="KW-0804">Transcription</keyword>
<name>A0A5J5IHL2_9BACT</name>
<protein>
    <submittedName>
        <fullName evidence="7">Sigma-70 family RNA polymerase sigma factor</fullName>
    </submittedName>
</protein>
<gene>
    <name evidence="7" type="ORF">FW778_11280</name>
</gene>
<dbReference type="InterPro" id="IPR014284">
    <property type="entry name" value="RNA_pol_sigma-70_dom"/>
</dbReference>
<reference evidence="7 8" key="1">
    <citation type="submission" date="2019-09" db="EMBL/GenBank/DDBJ databases">
        <title>Draft genome sequence of Ginsengibacter sp. BR5-29.</title>
        <authorList>
            <person name="Im W.-T."/>
        </authorList>
    </citation>
    <scope>NUCLEOTIDE SEQUENCE [LARGE SCALE GENOMIC DNA]</scope>
    <source>
        <strain evidence="7 8">BR5-29</strain>
    </source>
</reference>
<dbReference type="PANTHER" id="PTHR43133">
    <property type="entry name" value="RNA POLYMERASE ECF-TYPE SIGMA FACTO"/>
    <property type="match status" value="1"/>
</dbReference>
<dbReference type="PANTHER" id="PTHR43133:SF46">
    <property type="entry name" value="RNA POLYMERASE SIGMA-70 FACTOR ECF SUBFAMILY"/>
    <property type="match status" value="1"/>
</dbReference>
<proteinExistence type="inferred from homology"/>
<feature type="domain" description="RNA polymerase sigma factor 70 region 4 type 2" evidence="6">
    <location>
        <begin position="91"/>
        <end position="142"/>
    </location>
</feature>
<dbReference type="AlphaFoldDB" id="A0A5J5IHL2"/>
<accession>A0A5J5IHL2</accession>
<comment type="similarity">
    <text evidence="1">Belongs to the sigma-70 factor family. ECF subfamily.</text>
</comment>
<dbReference type="Gene3D" id="1.10.10.10">
    <property type="entry name" value="Winged helix-like DNA-binding domain superfamily/Winged helix DNA-binding domain"/>
    <property type="match status" value="1"/>
</dbReference>
<evidence type="ECO:0000313" key="8">
    <source>
        <dbReference type="Proteomes" id="UP000326903"/>
    </source>
</evidence>
<dbReference type="Pfam" id="PF08281">
    <property type="entry name" value="Sigma70_r4_2"/>
    <property type="match status" value="1"/>
</dbReference>
<dbReference type="InterPro" id="IPR013325">
    <property type="entry name" value="RNA_pol_sigma_r2"/>
</dbReference>
<keyword evidence="8" id="KW-1185">Reference proteome</keyword>
<comment type="caution">
    <text evidence="7">The sequence shown here is derived from an EMBL/GenBank/DDBJ whole genome shotgun (WGS) entry which is preliminary data.</text>
</comment>
<evidence type="ECO:0000256" key="2">
    <source>
        <dbReference type="ARBA" id="ARBA00023015"/>
    </source>
</evidence>
<dbReference type="SUPFAM" id="SSF88946">
    <property type="entry name" value="Sigma2 domain of RNA polymerase sigma factors"/>
    <property type="match status" value="1"/>
</dbReference>
<feature type="domain" description="RNA polymerase sigma-70 region 2" evidence="5">
    <location>
        <begin position="2"/>
        <end position="62"/>
    </location>
</feature>
<dbReference type="InterPro" id="IPR013249">
    <property type="entry name" value="RNA_pol_sigma70_r4_t2"/>
</dbReference>
<evidence type="ECO:0000256" key="3">
    <source>
        <dbReference type="ARBA" id="ARBA00023082"/>
    </source>
</evidence>
<dbReference type="InterPro" id="IPR039425">
    <property type="entry name" value="RNA_pol_sigma-70-like"/>
</dbReference>
<dbReference type="SUPFAM" id="SSF88659">
    <property type="entry name" value="Sigma3 and sigma4 domains of RNA polymerase sigma factors"/>
    <property type="match status" value="1"/>
</dbReference>
<evidence type="ECO:0000313" key="7">
    <source>
        <dbReference type="EMBL" id="KAA9039604.1"/>
    </source>
</evidence>
<dbReference type="Pfam" id="PF04542">
    <property type="entry name" value="Sigma70_r2"/>
    <property type="match status" value="1"/>
</dbReference>
<evidence type="ECO:0000256" key="4">
    <source>
        <dbReference type="ARBA" id="ARBA00023163"/>
    </source>
</evidence>
<organism evidence="7 8">
    <name type="scientific">Ginsengibacter hankyongi</name>
    <dbReference type="NCBI Taxonomy" id="2607284"/>
    <lineage>
        <taxon>Bacteria</taxon>
        <taxon>Pseudomonadati</taxon>
        <taxon>Bacteroidota</taxon>
        <taxon>Chitinophagia</taxon>
        <taxon>Chitinophagales</taxon>
        <taxon>Chitinophagaceae</taxon>
        <taxon>Ginsengibacter</taxon>
    </lineage>
</organism>
<keyword evidence="2" id="KW-0805">Transcription regulation</keyword>
<keyword evidence="3" id="KW-0731">Sigma factor</keyword>
<dbReference type="GO" id="GO:0016987">
    <property type="term" value="F:sigma factor activity"/>
    <property type="evidence" value="ECO:0007669"/>
    <property type="project" value="UniProtKB-KW"/>
</dbReference>
<dbReference type="InterPro" id="IPR036388">
    <property type="entry name" value="WH-like_DNA-bd_sf"/>
</dbReference>
<evidence type="ECO:0000259" key="6">
    <source>
        <dbReference type="Pfam" id="PF08281"/>
    </source>
</evidence>
<dbReference type="CDD" id="cd06171">
    <property type="entry name" value="Sigma70_r4"/>
    <property type="match status" value="1"/>
</dbReference>
<dbReference type="GO" id="GO:0006352">
    <property type="term" value="P:DNA-templated transcription initiation"/>
    <property type="evidence" value="ECO:0007669"/>
    <property type="project" value="InterPro"/>
</dbReference>
<dbReference type="EMBL" id="VYQF01000002">
    <property type="protein sequence ID" value="KAA9039604.1"/>
    <property type="molecule type" value="Genomic_DNA"/>
</dbReference>
<dbReference type="Gene3D" id="1.10.1740.10">
    <property type="match status" value="1"/>
</dbReference>
<dbReference type="GO" id="GO:0003677">
    <property type="term" value="F:DNA binding"/>
    <property type="evidence" value="ECO:0007669"/>
    <property type="project" value="InterPro"/>
</dbReference>
<dbReference type="Proteomes" id="UP000326903">
    <property type="component" value="Unassembled WGS sequence"/>
</dbReference>
<dbReference type="NCBIfam" id="TIGR02937">
    <property type="entry name" value="sigma70-ECF"/>
    <property type="match status" value="1"/>
</dbReference>
<sequence length="160" mass="18480">MPKMFGVCLRYSKNREEAEEILQEGFIRVFEYIHQYNFSGSFEGWVRKIMVNCALQKYRSKRQMHAVINIEDATVEPASNEEILSKLGTKELLEMVQQLSPAYRMVFNLYVFEGMKHREIAEHLGISEGTSKSNLSDARAFLQKAVHKSIQSAKQNLSEV</sequence>
<evidence type="ECO:0000256" key="1">
    <source>
        <dbReference type="ARBA" id="ARBA00010641"/>
    </source>
</evidence>
<dbReference type="InterPro" id="IPR007627">
    <property type="entry name" value="RNA_pol_sigma70_r2"/>
</dbReference>